<evidence type="ECO:0000259" key="2">
    <source>
        <dbReference type="SMART" id="SM01177"/>
    </source>
</evidence>
<dbReference type="SMART" id="SM01177">
    <property type="entry name" value="DUF4210"/>
    <property type="match status" value="1"/>
</dbReference>
<dbReference type="AlphaFoldDB" id="A0A9D5DCM7"/>
<dbReference type="PANTHER" id="PTHR13199:SF11">
    <property type="entry name" value="PROTEIN ATOSSA"/>
    <property type="match status" value="1"/>
</dbReference>
<feature type="compositionally biased region" description="Polar residues" evidence="1">
    <location>
        <begin position="628"/>
        <end position="642"/>
    </location>
</feature>
<dbReference type="InterPro" id="IPR051506">
    <property type="entry name" value="ATOS_Transcription_Regulators"/>
</dbReference>
<dbReference type="PANTHER" id="PTHR13199">
    <property type="entry name" value="GH03947P"/>
    <property type="match status" value="1"/>
</dbReference>
<organism evidence="3 4">
    <name type="scientific">Dioscorea zingiberensis</name>
    <dbReference type="NCBI Taxonomy" id="325984"/>
    <lineage>
        <taxon>Eukaryota</taxon>
        <taxon>Viridiplantae</taxon>
        <taxon>Streptophyta</taxon>
        <taxon>Embryophyta</taxon>
        <taxon>Tracheophyta</taxon>
        <taxon>Spermatophyta</taxon>
        <taxon>Magnoliopsida</taxon>
        <taxon>Liliopsida</taxon>
        <taxon>Dioscoreales</taxon>
        <taxon>Dioscoreaceae</taxon>
        <taxon>Dioscorea</taxon>
    </lineage>
</organism>
<keyword evidence="4" id="KW-1185">Reference proteome</keyword>
<dbReference type="InterPro" id="IPR033473">
    <property type="entry name" value="Atos-like_C"/>
</dbReference>
<dbReference type="Pfam" id="PF13889">
    <property type="entry name" value="Chromosome_seg"/>
    <property type="match status" value="1"/>
</dbReference>
<comment type="caution">
    <text evidence="3">The sequence shown here is derived from an EMBL/GenBank/DDBJ whole genome shotgun (WGS) entry which is preliminary data.</text>
</comment>
<protein>
    <recommendedName>
        <fullName evidence="2">Atos-like conserved domain-containing protein</fullName>
    </recommendedName>
</protein>
<feature type="region of interest" description="Disordered" evidence="1">
    <location>
        <begin position="551"/>
        <end position="574"/>
    </location>
</feature>
<proteinExistence type="predicted"/>
<evidence type="ECO:0000256" key="1">
    <source>
        <dbReference type="SAM" id="MobiDB-lite"/>
    </source>
</evidence>
<feature type="region of interest" description="Disordered" evidence="1">
    <location>
        <begin position="628"/>
        <end position="666"/>
    </location>
</feature>
<name>A0A9D5DCM7_9LILI</name>
<reference evidence="3" key="2">
    <citation type="journal article" date="2022" name="Hortic Res">
        <title>The genome of Dioscorea zingiberensis sheds light on the biosynthesis, origin and evolution of the medicinally important diosgenin saponins.</title>
        <authorList>
            <person name="Li Y."/>
            <person name="Tan C."/>
            <person name="Li Z."/>
            <person name="Guo J."/>
            <person name="Li S."/>
            <person name="Chen X."/>
            <person name="Wang C."/>
            <person name="Dai X."/>
            <person name="Yang H."/>
            <person name="Song W."/>
            <person name="Hou L."/>
            <person name="Xu J."/>
            <person name="Tong Z."/>
            <person name="Xu A."/>
            <person name="Yuan X."/>
            <person name="Wang W."/>
            <person name="Yang Q."/>
            <person name="Chen L."/>
            <person name="Sun Z."/>
            <person name="Wang K."/>
            <person name="Pan B."/>
            <person name="Chen J."/>
            <person name="Bao Y."/>
            <person name="Liu F."/>
            <person name="Qi X."/>
            <person name="Gang D.R."/>
            <person name="Wen J."/>
            <person name="Li J."/>
        </authorList>
    </citation>
    <scope>NUCLEOTIDE SEQUENCE</scope>
    <source>
        <strain evidence="3">Dzin_1.0</strain>
    </source>
</reference>
<evidence type="ECO:0000313" key="3">
    <source>
        <dbReference type="EMBL" id="KAJ0988764.1"/>
    </source>
</evidence>
<accession>A0A9D5DCM7</accession>
<dbReference type="Pfam" id="PF13915">
    <property type="entry name" value="DUF4210"/>
    <property type="match status" value="1"/>
</dbReference>
<sequence length="755" mass="82448">MGLPHLAAEISQVTGSLGTLVSSPPHCGGRGSCDTDDLEDGIDSPMATDFPCSSLRDFHRKTTLEFPRGTDGPPICTIKKDGTAANLQVLRIEPRDRISSFNSKVGRNAHSPISRVVGFESSCSNSSDNGSEDSLVNQVHSSVSFGISNNVADPHGNQARKRLLSPLNRMLGYEFDGDPLDIVGDKAQTDFNVSNIIPSIYSMHDCKKANIGSNHCSETSFYSVSRCSQLSSLLAENNDSFPAGVFTDGPVLNSKVSFTNNHQISGRGLNGYRERSKFTRAITISARKVDSPPLSLSPLGPRLPERMRHSEFQRDILKDMENDFSTLMDMDRSVVRSVAGILFSAEEGKCCTNDTFEDVGILHDDFDPFGQEKISGFSQGSFPGSPTTSHGIKFVRSLSALPVRRSLIGSFEESLLSGRLSSSKVSQKIDGFLAVLNVTGGNFSPPSQKLPFAVTSVDGDNYLLYYASIDLAGSLSSNKARGPKLTRSLSNDDSRVTRSRLRIPMKGRIQLVLSNPEMTPLHTFFCTYDLSEMPAGTKTFLRQKVTLTSKSSDASPIKEASKDQGPGKELTATPTLSRSNIVECKEESLNCKEVNIGNDMTISSLGFSPDNGFKYTNGSDYVVKSTDNTSFSTSGPQNTLDCSRSDATHLPSRSSTSNSSKVNDNNSSSGVLRYALHLRFLCPSHKKNSKKVQKCKSEPSSAPNTSNVDIEGERRFYLYNDLRVVFPQRHSDADEGKLRVEHHFPEDPKYFDITN</sequence>
<reference evidence="3" key="1">
    <citation type="submission" date="2021-03" db="EMBL/GenBank/DDBJ databases">
        <authorList>
            <person name="Li Z."/>
            <person name="Yang C."/>
        </authorList>
    </citation>
    <scope>NUCLEOTIDE SEQUENCE</scope>
    <source>
        <strain evidence="3">Dzin_1.0</strain>
        <tissue evidence="3">Leaf</tissue>
    </source>
</reference>
<dbReference type="OrthoDB" id="8625101at2759"/>
<feature type="compositionally biased region" description="Low complexity" evidence="1">
    <location>
        <begin position="652"/>
        <end position="666"/>
    </location>
</feature>
<evidence type="ECO:0000313" key="4">
    <source>
        <dbReference type="Proteomes" id="UP001085076"/>
    </source>
</evidence>
<dbReference type="InterPro" id="IPR025261">
    <property type="entry name" value="Atos-like_cons_dom"/>
</dbReference>
<feature type="domain" description="Atos-like conserved" evidence="2">
    <location>
        <begin position="407"/>
        <end position="466"/>
    </location>
</feature>
<dbReference type="Proteomes" id="UP001085076">
    <property type="component" value="Miscellaneous, Linkage group lg01"/>
</dbReference>
<gene>
    <name evidence="3" type="ORF">J5N97_007120</name>
</gene>
<dbReference type="EMBL" id="JAGGNH010000001">
    <property type="protein sequence ID" value="KAJ0988764.1"/>
    <property type="molecule type" value="Genomic_DNA"/>
</dbReference>